<proteinExistence type="predicted"/>
<reference evidence="1" key="1">
    <citation type="submission" date="2022-06" db="EMBL/GenBank/DDBJ databases">
        <title>Alkalimarinus sp. nov., isolated from gut of a Alitta virens.</title>
        <authorList>
            <person name="Yang A.I."/>
            <person name="Shin N.-R."/>
        </authorList>
    </citation>
    <scope>NUCLEOTIDE SEQUENCE</scope>
    <source>
        <strain evidence="1">A2M4</strain>
    </source>
</reference>
<dbReference type="EMBL" id="CP100390">
    <property type="protein sequence ID" value="UZE94400.1"/>
    <property type="molecule type" value="Genomic_DNA"/>
</dbReference>
<accession>A0ABY6MX46</accession>
<organism evidence="1 2">
    <name type="scientific">Alkalimarinus alittae</name>
    <dbReference type="NCBI Taxonomy" id="2961619"/>
    <lineage>
        <taxon>Bacteria</taxon>
        <taxon>Pseudomonadati</taxon>
        <taxon>Pseudomonadota</taxon>
        <taxon>Gammaproteobacteria</taxon>
        <taxon>Alteromonadales</taxon>
        <taxon>Alteromonadaceae</taxon>
        <taxon>Alkalimarinus</taxon>
    </lineage>
</organism>
<gene>
    <name evidence="1" type="ORF">NKI27_09860</name>
</gene>
<sequence length="155" mass="17011">MKTQIEKKIPEKITPSPAVLAVTLGALATAANAGHRIDVDGSKVNLDLSEKIKTALSDDMFLAYAQEDTSYDFSIFRGSLFVDNEEIEISEQLLMSAAGLGNHVDADGTYCDDDIRGFAEEPPKMTNLIVAQTIIRLFVDEQSYANWLSSPRELP</sequence>
<evidence type="ECO:0000313" key="2">
    <source>
        <dbReference type="Proteomes" id="UP001163739"/>
    </source>
</evidence>
<dbReference type="RefSeq" id="WP_265045895.1">
    <property type="nucleotide sequence ID" value="NZ_CP100390.1"/>
</dbReference>
<evidence type="ECO:0000313" key="1">
    <source>
        <dbReference type="EMBL" id="UZE94400.1"/>
    </source>
</evidence>
<dbReference type="Proteomes" id="UP001163739">
    <property type="component" value="Chromosome"/>
</dbReference>
<keyword evidence="2" id="KW-1185">Reference proteome</keyword>
<protein>
    <submittedName>
        <fullName evidence="1">Uncharacterized protein</fullName>
    </submittedName>
</protein>
<name>A0ABY6MX46_9ALTE</name>